<name>A0A1I8BJU0_MELHA</name>
<evidence type="ECO:0000259" key="1">
    <source>
        <dbReference type="Pfam" id="PF08719"/>
    </source>
</evidence>
<evidence type="ECO:0000313" key="2">
    <source>
        <dbReference type="Proteomes" id="UP000095281"/>
    </source>
</evidence>
<dbReference type="CDD" id="cd15457">
    <property type="entry name" value="NADAR"/>
    <property type="match status" value="1"/>
</dbReference>
<evidence type="ECO:0000313" key="3">
    <source>
        <dbReference type="WBParaSite" id="MhA1_Contig2756.frz3.gene2"/>
    </source>
</evidence>
<organism evidence="2 3">
    <name type="scientific">Meloidogyne hapla</name>
    <name type="common">Root-knot nematode worm</name>
    <dbReference type="NCBI Taxonomy" id="6305"/>
    <lineage>
        <taxon>Eukaryota</taxon>
        <taxon>Metazoa</taxon>
        <taxon>Ecdysozoa</taxon>
        <taxon>Nematoda</taxon>
        <taxon>Chromadorea</taxon>
        <taxon>Rhabditida</taxon>
        <taxon>Tylenchina</taxon>
        <taxon>Tylenchomorpha</taxon>
        <taxon>Tylenchoidea</taxon>
        <taxon>Meloidogynidae</taxon>
        <taxon>Meloidogyninae</taxon>
        <taxon>Meloidogyne</taxon>
    </lineage>
</organism>
<protein>
    <submittedName>
        <fullName evidence="3">DUF1768 domain-containing protein</fullName>
    </submittedName>
</protein>
<dbReference type="Proteomes" id="UP000095281">
    <property type="component" value="Unplaced"/>
</dbReference>
<accession>A0A1I8BJU0</accession>
<dbReference type="SUPFAM" id="SSF143990">
    <property type="entry name" value="YbiA-like"/>
    <property type="match status" value="1"/>
</dbReference>
<dbReference type="InterPro" id="IPR037238">
    <property type="entry name" value="YbiA-like_sf"/>
</dbReference>
<dbReference type="WBParaSite" id="MhA1_Contig2756.frz3.gene2">
    <property type="protein sequence ID" value="MhA1_Contig2756.frz3.gene2"/>
    <property type="gene ID" value="MhA1_Contig2756.frz3.gene2"/>
</dbReference>
<dbReference type="AlphaFoldDB" id="A0A1I8BJU0"/>
<sequence>MLEQFKITSPSKKRMCIKTTPLIKVLCEFNGGCVPEILNCEIRKNYKENLQFIQSLTSMSGENVAKAGIGQKDFTKNNITPGKKSIVTNHLKNRMLEVYPNNFTSMGSDRTFALRGYLSITIRSTEQYFVWQKARFFGDYEIASEVLTLDNPLAIKRVGHRVRNFNKDEWDSVQDKIMYTGLWAKFTQNTQLFNQLRATGKWTHYSSMCFRFILE</sequence>
<keyword evidence="2" id="KW-1185">Reference proteome</keyword>
<reference evidence="3" key="1">
    <citation type="submission" date="2016-11" db="UniProtKB">
        <authorList>
            <consortium name="WormBaseParasite"/>
        </authorList>
    </citation>
    <scope>IDENTIFICATION</scope>
</reference>
<dbReference type="Pfam" id="PF08719">
    <property type="entry name" value="NADAR"/>
    <property type="match status" value="1"/>
</dbReference>
<dbReference type="Gene3D" id="1.10.357.40">
    <property type="entry name" value="YbiA-like"/>
    <property type="match status" value="1"/>
</dbReference>
<feature type="domain" description="NADAR" evidence="1">
    <location>
        <begin position="97"/>
        <end position="201"/>
    </location>
</feature>
<dbReference type="InterPro" id="IPR012816">
    <property type="entry name" value="NADAR"/>
</dbReference>
<proteinExistence type="predicted"/>